<proteinExistence type="predicted"/>
<name>A0AAW2MT92_9LAMI</name>
<dbReference type="AlphaFoldDB" id="A0AAW2MT92"/>
<feature type="region of interest" description="Disordered" evidence="1">
    <location>
        <begin position="86"/>
        <end position="112"/>
    </location>
</feature>
<organism evidence="2">
    <name type="scientific">Sesamum angustifolium</name>
    <dbReference type="NCBI Taxonomy" id="2727405"/>
    <lineage>
        <taxon>Eukaryota</taxon>
        <taxon>Viridiplantae</taxon>
        <taxon>Streptophyta</taxon>
        <taxon>Embryophyta</taxon>
        <taxon>Tracheophyta</taxon>
        <taxon>Spermatophyta</taxon>
        <taxon>Magnoliopsida</taxon>
        <taxon>eudicotyledons</taxon>
        <taxon>Gunneridae</taxon>
        <taxon>Pentapetalae</taxon>
        <taxon>asterids</taxon>
        <taxon>lamiids</taxon>
        <taxon>Lamiales</taxon>
        <taxon>Pedaliaceae</taxon>
        <taxon>Sesamum</taxon>
    </lineage>
</organism>
<gene>
    <name evidence="2" type="ORF">Sangu_1572000</name>
</gene>
<protein>
    <submittedName>
        <fullName evidence="2">Uncharacterized protein</fullName>
    </submittedName>
</protein>
<evidence type="ECO:0000313" key="2">
    <source>
        <dbReference type="EMBL" id="KAL0334158.1"/>
    </source>
</evidence>
<feature type="compositionally biased region" description="Polar residues" evidence="1">
    <location>
        <begin position="86"/>
        <end position="95"/>
    </location>
</feature>
<evidence type="ECO:0000256" key="1">
    <source>
        <dbReference type="SAM" id="MobiDB-lite"/>
    </source>
</evidence>
<dbReference type="EMBL" id="JACGWK010000009">
    <property type="protein sequence ID" value="KAL0334158.1"/>
    <property type="molecule type" value="Genomic_DNA"/>
</dbReference>
<accession>A0AAW2MT92</accession>
<reference evidence="2" key="2">
    <citation type="journal article" date="2024" name="Plant">
        <title>Genomic evolution and insights into agronomic trait innovations of Sesamum species.</title>
        <authorList>
            <person name="Miao H."/>
            <person name="Wang L."/>
            <person name="Qu L."/>
            <person name="Liu H."/>
            <person name="Sun Y."/>
            <person name="Le M."/>
            <person name="Wang Q."/>
            <person name="Wei S."/>
            <person name="Zheng Y."/>
            <person name="Lin W."/>
            <person name="Duan Y."/>
            <person name="Cao H."/>
            <person name="Xiong S."/>
            <person name="Wang X."/>
            <person name="Wei L."/>
            <person name="Li C."/>
            <person name="Ma Q."/>
            <person name="Ju M."/>
            <person name="Zhao R."/>
            <person name="Li G."/>
            <person name="Mu C."/>
            <person name="Tian Q."/>
            <person name="Mei H."/>
            <person name="Zhang T."/>
            <person name="Gao T."/>
            <person name="Zhang H."/>
        </authorList>
    </citation>
    <scope>NUCLEOTIDE SEQUENCE</scope>
    <source>
        <strain evidence="2">G01</strain>
    </source>
</reference>
<sequence>MHMPLNGFTKYTPLKAPRAEIMTVAEQQGIVQWPRKMKDHPKRLKSDKYCRFHTDRRHGTKDCYHLNNELKKLIQRGYLKEYVENNPSDTFAPQRQSEELEGVESSRRREKGKRNLITAGVIGVVTGGPAGRDSVRARKTLIKVASSSPKNDNKKCTYPFFNILV</sequence>
<reference evidence="2" key="1">
    <citation type="submission" date="2020-06" db="EMBL/GenBank/DDBJ databases">
        <authorList>
            <person name="Li T."/>
            <person name="Hu X."/>
            <person name="Zhang T."/>
            <person name="Song X."/>
            <person name="Zhang H."/>
            <person name="Dai N."/>
            <person name="Sheng W."/>
            <person name="Hou X."/>
            <person name="Wei L."/>
        </authorList>
    </citation>
    <scope>NUCLEOTIDE SEQUENCE</scope>
    <source>
        <strain evidence="2">G01</strain>
        <tissue evidence="2">Leaf</tissue>
    </source>
</reference>
<comment type="caution">
    <text evidence="2">The sequence shown here is derived from an EMBL/GenBank/DDBJ whole genome shotgun (WGS) entry which is preliminary data.</text>
</comment>